<sequence>MKRRILSLAAGLLLVLSACAPAGPQSSEELIYPTSHPSSTPPPTESQAVQTTPEPSASSPAPTPTESQPVQTAQAGAPVWGVQESECSQADDEDKNVLLVQGKFSLPLIENAEGVAAYEAINQWYMDLSAGLRSDTLANAGQADADYALSKSMGYAFTYYTDEESYEITHQTDRMVSILRTHYGHTGGTYPTLLYMADHFDLTTGEVLTFDDFFTDPDAAASIALKEVLRQAAQGDANGTTYDAALTESLFDRENFYLTADAVVFFYQPQDLAPNAAGAPTFPVDRSLFGDLLAPWA</sequence>
<keyword evidence="5" id="KW-1185">Reference proteome</keyword>
<dbReference type="RefSeq" id="WP_349230615.1">
    <property type="nucleotide sequence ID" value="NZ_JBBMFK010000001.1"/>
</dbReference>
<evidence type="ECO:0000313" key="5">
    <source>
        <dbReference type="Proteomes" id="UP001464378"/>
    </source>
</evidence>
<keyword evidence="2" id="KW-0732">Signal</keyword>
<dbReference type="InterPro" id="IPR021729">
    <property type="entry name" value="DUF3298"/>
</dbReference>
<evidence type="ECO:0000259" key="3">
    <source>
        <dbReference type="Pfam" id="PF11738"/>
    </source>
</evidence>
<dbReference type="Gene3D" id="3.90.640.20">
    <property type="entry name" value="Heat-shock cognate protein, ATPase"/>
    <property type="match status" value="1"/>
</dbReference>
<feature type="domain" description="DUF3298" evidence="3">
    <location>
        <begin position="211"/>
        <end position="286"/>
    </location>
</feature>
<evidence type="ECO:0000256" key="2">
    <source>
        <dbReference type="SAM" id="SignalP"/>
    </source>
</evidence>
<organism evidence="4 5">
    <name type="scientific">Pseudoflavonifractor intestinihominis</name>
    <dbReference type="NCBI Taxonomy" id="3133171"/>
    <lineage>
        <taxon>Bacteria</taxon>
        <taxon>Bacillati</taxon>
        <taxon>Bacillota</taxon>
        <taxon>Clostridia</taxon>
        <taxon>Eubacteriales</taxon>
        <taxon>Oscillospiraceae</taxon>
        <taxon>Pseudoflavonifractor</taxon>
    </lineage>
</organism>
<accession>A0ABV1E582</accession>
<dbReference type="EMBL" id="JBBMFK010000001">
    <property type="protein sequence ID" value="MEQ2441885.1"/>
    <property type="molecule type" value="Genomic_DNA"/>
</dbReference>
<protein>
    <submittedName>
        <fullName evidence="4">DUF3298 domain-containing protein</fullName>
    </submittedName>
</protein>
<evidence type="ECO:0000256" key="1">
    <source>
        <dbReference type="SAM" id="MobiDB-lite"/>
    </source>
</evidence>
<dbReference type="Proteomes" id="UP001464378">
    <property type="component" value="Unassembled WGS sequence"/>
</dbReference>
<feature type="compositionally biased region" description="Low complexity" evidence="1">
    <location>
        <begin position="50"/>
        <end position="69"/>
    </location>
</feature>
<evidence type="ECO:0000313" key="4">
    <source>
        <dbReference type="EMBL" id="MEQ2441885.1"/>
    </source>
</evidence>
<dbReference type="PROSITE" id="PS51257">
    <property type="entry name" value="PROKAR_LIPOPROTEIN"/>
    <property type="match status" value="1"/>
</dbReference>
<dbReference type="Pfam" id="PF11738">
    <property type="entry name" value="DUF3298"/>
    <property type="match status" value="1"/>
</dbReference>
<reference evidence="4 5" key="1">
    <citation type="submission" date="2024-03" db="EMBL/GenBank/DDBJ databases">
        <title>Human intestinal bacterial collection.</title>
        <authorList>
            <person name="Pauvert C."/>
            <person name="Hitch T.C.A."/>
            <person name="Clavel T."/>
        </authorList>
    </citation>
    <scope>NUCLEOTIDE SEQUENCE [LARGE SCALE GENOMIC DNA]</scope>
    <source>
        <strain evidence="4 5">CLA-AP-H29</strain>
    </source>
</reference>
<feature type="signal peptide" evidence="2">
    <location>
        <begin position="1"/>
        <end position="22"/>
    </location>
</feature>
<feature type="chain" id="PRO_5046042697" evidence="2">
    <location>
        <begin position="23"/>
        <end position="297"/>
    </location>
</feature>
<feature type="region of interest" description="Disordered" evidence="1">
    <location>
        <begin position="24"/>
        <end position="88"/>
    </location>
</feature>
<name>A0ABV1E582_9FIRM</name>
<comment type="caution">
    <text evidence="4">The sequence shown here is derived from an EMBL/GenBank/DDBJ whole genome shotgun (WGS) entry which is preliminary data.</text>
</comment>
<proteinExistence type="predicted"/>
<dbReference type="InterPro" id="IPR037126">
    <property type="entry name" value="PdaC/RsiV-like_sf"/>
</dbReference>
<dbReference type="Gene3D" id="3.30.565.40">
    <property type="entry name" value="Fervidobacterium nodosum Rt17-B1 like"/>
    <property type="match status" value="1"/>
</dbReference>
<gene>
    <name evidence="4" type="ORF">WMO64_00180</name>
</gene>